<gene>
    <name evidence="2" type="ORF">POL58_44835</name>
</gene>
<reference evidence="2 3" key="1">
    <citation type="submission" date="2022-11" db="EMBL/GenBank/DDBJ databases">
        <title>Minimal conservation of predation-associated metabolite biosynthetic gene clusters underscores biosynthetic potential of Myxococcota including descriptions for ten novel species: Archangium lansinium sp. nov., Myxococcus landrumus sp. nov., Nannocystis bai.</title>
        <authorList>
            <person name="Ahearne A."/>
            <person name="Stevens C."/>
            <person name="Dowd S."/>
        </authorList>
    </citation>
    <scope>NUCLEOTIDE SEQUENCE [LARGE SCALE GENOMIC DNA]</scope>
    <source>
        <strain evidence="2 3">NCELM</strain>
    </source>
</reference>
<dbReference type="RefSeq" id="WP_267688474.1">
    <property type="nucleotide sequence ID" value="NZ_JAQNDN010000027.1"/>
</dbReference>
<evidence type="ECO:0000313" key="2">
    <source>
        <dbReference type="EMBL" id="MDC0674957.1"/>
    </source>
</evidence>
<dbReference type="InterPro" id="IPR029052">
    <property type="entry name" value="Metallo-depent_PP-like"/>
</dbReference>
<dbReference type="Gene3D" id="3.60.21.10">
    <property type="match status" value="1"/>
</dbReference>
<name>A0ABT5BLB4_9BACT</name>
<dbReference type="Pfam" id="PF00149">
    <property type="entry name" value="Metallophos"/>
    <property type="match status" value="1"/>
</dbReference>
<dbReference type="InterPro" id="IPR004843">
    <property type="entry name" value="Calcineurin-like_PHP"/>
</dbReference>
<dbReference type="SUPFAM" id="SSF56300">
    <property type="entry name" value="Metallo-dependent phosphatases"/>
    <property type="match status" value="1"/>
</dbReference>
<evidence type="ECO:0000313" key="3">
    <source>
        <dbReference type="Proteomes" id="UP001217838"/>
    </source>
</evidence>
<proteinExistence type="predicted"/>
<protein>
    <submittedName>
        <fullName evidence="2">Metallophosphoesterase</fullName>
    </submittedName>
</protein>
<sequence length="276" mass="30446">MVVRRTVILPSRGALIVSTDLHGCWDDFVALREHFLAAVAAEPATHWAILGDTVHGPSEEARGRRPELYDYSDMSAEIVAAILELQRAYPGRIHYVLGNHDHGHVGGPRTAKFHADEVAALERRCTPAQLADLRALFEPALLAVAAPCGVLLAHGSPDDRLQQFDDLDGVRLQPRDNDPYRRHLLATFLGSYGQRDEVTARLLARVSASAVPVSLVIHGHDRDEEGFFAGGQRQACPVIFGAPRAQKRYVFLDLSSRYDSMADLRDGVEIRRVHGP</sequence>
<feature type="domain" description="Calcineurin-like phosphoesterase" evidence="1">
    <location>
        <begin position="16"/>
        <end position="221"/>
    </location>
</feature>
<dbReference type="EMBL" id="JAQNDN010000027">
    <property type="protein sequence ID" value="MDC0674957.1"/>
    <property type="molecule type" value="Genomic_DNA"/>
</dbReference>
<comment type="caution">
    <text evidence="2">The sequence shown here is derived from an EMBL/GenBank/DDBJ whole genome shotgun (WGS) entry which is preliminary data.</text>
</comment>
<accession>A0ABT5BLB4</accession>
<evidence type="ECO:0000259" key="1">
    <source>
        <dbReference type="Pfam" id="PF00149"/>
    </source>
</evidence>
<organism evidence="2 3">
    <name type="scientific">Nannocystis radixulma</name>
    <dbReference type="NCBI Taxonomy" id="2995305"/>
    <lineage>
        <taxon>Bacteria</taxon>
        <taxon>Pseudomonadati</taxon>
        <taxon>Myxococcota</taxon>
        <taxon>Polyangia</taxon>
        <taxon>Nannocystales</taxon>
        <taxon>Nannocystaceae</taxon>
        <taxon>Nannocystis</taxon>
    </lineage>
</organism>
<keyword evidence="3" id="KW-1185">Reference proteome</keyword>
<dbReference type="Proteomes" id="UP001217838">
    <property type="component" value="Unassembled WGS sequence"/>
</dbReference>